<reference evidence="2 3" key="1">
    <citation type="submission" date="2018-08" db="EMBL/GenBank/DDBJ databases">
        <title>A genome reference for cultivated species of the human gut microbiota.</title>
        <authorList>
            <person name="Zou Y."/>
            <person name="Xue W."/>
            <person name="Luo G."/>
        </authorList>
    </citation>
    <scope>NUCLEOTIDE SEQUENCE [LARGE SCALE GENOMIC DNA]</scope>
    <source>
        <strain evidence="2 3">TM09-12</strain>
    </source>
</reference>
<name>A0A374P5W8_9FIRM</name>
<organism evidence="2 3">
    <name type="scientific">Hungatella hathewayi</name>
    <dbReference type="NCBI Taxonomy" id="154046"/>
    <lineage>
        <taxon>Bacteria</taxon>
        <taxon>Bacillati</taxon>
        <taxon>Bacillota</taxon>
        <taxon>Clostridia</taxon>
        <taxon>Lachnospirales</taxon>
        <taxon>Lachnospiraceae</taxon>
        <taxon>Hungatella</taxon>
    </lineage>
</organism>
<dbReference type="RefSeq" id="WP_117620976.1">
    <property type="nucleotide sequence ID" value="NZ_QSON01000009.1"/>
</dbReference>
<protein>
    <submittedName>
        <fullName evidence="2">Uncharacterized protein</fullName>
    </submittedName>
</protein>
<dbReference type="Proteomes" id="UP000263014">
    <property type="component" value="Unassembled WGS sequence"/>
</dbReference>
<sequence length="911" mass="103835">MDFIEKISDEELTYVCTIITGKTIKLFFQRNSKEFNKIRPGYRPNGISDGEAIKLIVRFKSKPFIRSFINEYIKRWLDETDAYKAKLIREGLEPAAAFLLTLPETQFRGNLKLYFKVSGESYSEEHIQLAVSAVRLIQTNREVAASNVEEPSGDEAYIILQEQFATARKIWEDSESKYVQKIEMLTMKAEETEKALDVARKDLTSIKDEVAVLEAELAELRKLEKSSVSRGEMVRDEAYQYTSLCKVVPGYDGRPRLVRLSDIENGVILGHYLPDAPEHNKLYTKYTPAEEGFIGIWDWTVTPNISNPEKDFIESAYNDKYTPIEVIILRDCTTLDEVINQMKDGIIGKIATGKVIYAYWNDNGTYEGLFCTSKDLDLLENNTKLKANVFSLPMFVFTEADIFPVNETYIHRIINIGMPRKIVRIKDPLEIVKNILMQRVTWTASKQRGLVKNEYQQFRSFLRELPTNELYSEISEACDCSMKESEEYVKMFIRRADSYLDVTDLESEIISSIIQNHSEFAEICKAAIADEWKQENATQIVQANAELELVQGKVTDQKEVLGQITKEYTEKKVELEDSLSAIEQQKQLAVDVEMKVAERIEQARKNVADFITDMAFYQPLAVGTVAISQTNVSSDIFTEGKILPTEEIEPDNTWLEQQNTIMYELAEAGVSERFAAGLAAYIYAAYVNNIPLLLAGPGAREIADAFSAALFGRLAGTLRLDDDCPIPAIEQSLSCEDQVITIENAFCHLWNRYLPRILSDKSRFYIAVSLYAEDLLIEPNGILNYMVPLLTEFFVDKIPGRNFVGGYMSKDFTHYTPMKIKPWHDKLLKAIKAGPFAKRLLQQVLTDMHEIEQVDNADYDCIFALIPYAYACEKTSILKEELLGHPQKEIIVSSDVISLINTYFGELDESI</sequence>
<gene>
    <name evidence="2" type="ORF">DXD79_19385</name>
</gene>
<evidence type="ECO:0000313" key="2">
    <source>
        <dbReference type="EMBL" id="RGJ01558.1"/>
    </source>
</evidence>
<proteinExistence type="predicted"/>
<accession>A0A374P5W8</accession>
<keyword evidence="1" id="KW-0175">Coiled coil</keyword>
<dbReference type="AlphaFoldDB" id="A0A374P5W8"/>
<comment type="caution">
    <text evidence="2">The sequence shown here is derived from an EMBL/GenBank/DDBJ whole genome shotgun (WGS) entry which is preliminary data.</text>
</comment>
<evidence type="ECO:0000256" key="1">
    <source>
        <dbReference type="SAM" id="Coils"/>
    </source>
</evidence>
<dbReference type="EMBL" id="QSON01000009">
    <property type="protein sequence ID" value="RGJ01558.1"/>
    <property type="molecule type" value="Genomic_DNA"/>
</dbReference>
<feature type="coiled-coil region" evidence="1">
    <location>
        <begin position="182"/>
        <end position="223"/>
    </location>
</feature>
<evidence type="ECO:0000313" key="3">
    <source>
        <dbReference type="Proteomes" id="UP000263014"/>
    </source>
</evidence>